<dbReference type="Pfam" id="PF13460">
    <property type="entry name" value="NAD_binding_10"/>
    <property type="match status" value="1"/>
</dbReference>
<dbReference type="PANTHER" id="PTHR14097:SF7">
    <property type="entry name" value="OXIDOREDUCTASE HTATIP2"/>
    <property type="match status" value="1"/>
</dbReference>
<proteinExistence type="predicted"/>
<dbReference type="OrthoDB" id="9798632at2"/>
<comment type="caution">
    <text evidence="2">The sequence shown here is derived from an EMBL/GenBank/DDBJ whole genome shotgun (WGS) entry which is preliminary data.</text>
</comment>
<dbReference type="Proteomes" id="UP000004030">
    <property type="component" value="Unassembled WGS sequence"/>
</dbReference>
<evidence type="ECO:0000313" key="2">
    <source>
        <dbReference type="EMBL" id="EHJ58895.1"/>
    </source>
</evidence>
<organism evidence="2 3">
    <name type="scientific">Novosphingobium pentaromativorans US6-1</name>
    <dbReference type="NCBI Taxonomy" id="1088721"/>
    <lineage>
        <taxon>Bacteria</taxon>
        <taxon>Pseudomonadati</taxon>
        <taxon>Pseudomonadota</taxon>
        <taxon>Alphaproteobacteria</taxon>
        <taxon>Sphingomonadales</taxon>
        <taxon>Sphingomonadaceae</taxon>
        <taxon>Novosphingobium</taxon>
    </lineage>
</organism>
<dbReference type="AlphaFoldDB" id="G6EIF3"/>
<reference evidence="2 3" key="1">
    <citation type="journal article" date="2012" name="J. Bacteriol.">
        <title>Genome sequence of benzo(a)pyrene-degrading bacterium Novosphingobium pentaromativorans US6-1.</title>
        <authorList>
            <person name="Luo Y.R."/>
            <person name="Kang S.G."/>
            <person name="Kim S.J."/>
            <person name="Kim M.R."/>
            <person name="Li N."/>
            <person name="Lee J.H."/>
            <person name="Kwon K.K."/>
        </authorList>
    </citation>
    <scope>NUCLEOTIDE SEQUENCE [LARGE SCALE GENOMIC DNA]</scope>
    <source>
        <strain evidence="2 3">US6-1</strain>
    </source>
</reference>
<dbReference type="EMBL" id="AGFM01000064">
    <property type="protein sequence ID" value="EHJ58895.1"/>
    <property type="molecule type" value="Genomic_DNA"/>
</dbReference>
<sequence>MSDLFDVLKRGEEPSLPAHRICLVGASGLIGTAVLDESVGRSDMRVVSVARREFALPRGARTEVLVGLPDDWSALIGAARADVLVCALGTTIRAAGSQAAFRAVDHDLVVEVAQAARMAGIEHMIAVSSVGADRASRNFYLRTKGETEEDLGKLGFRRLDILRPGLLRGPRAEKRKLEGLGQAIAPVADLLVMHGKLRKYRSVRGSTVARTVFALVREKAQGRFVHDYDSMQRALRRAGE</sequence>
<evidence type="ECO:0000259" key="1">
    <source>
        <dbReference type="Pfam" id="PF13460"/>
    </source>
</evidence>
<dbReference type="SUPFAM" id="SSF51735">
    <property type="entry name" value="NAD(P)-binding Rossmann-fold domains"/>
    <property type="match status" value="1"/>
</dbReference>
<evidence type="ECO:0000313" key="3">
    <source>
        <dbReference type="Proteomes" id="UP000004030"/>
    </source>
</evidence>
<keyword evidence="3" id="KW-1185">Reference proteome</keyword>
<dbReference type="Gene3D" id="3.40.50.720">
    <property type="entry name" value="NAD(P)-binding Rossmann-like Domain"/>
    <property type="match status" value="1"/>
</dbReference>
<dbReference type="PATRIC" id="fig|1088721.3.peg.4061"/>
<dbReference type="RefSeq" id="WP_007015032.1">
    <property type="nucleotide sequence ID" value="NZ_AGFM01000064.1"/>
</dbReference>
<dbReference type="InterPro" id="IPR016040">
    <property type="entry name" value="NAD(P)-bd_dom"/>
</dbReference>
<name>G6EIF3_9SPHN</name>
<protein>
    <submittedName>
        <fullName evidence="2">Nucleoside-diphosphate-sugar epimerase</fullName>
    </submittedName>
</protein>
<accession>G6EIF3</accession>
<dbReference type="PANTHER" id="PTHR14097">
    <property type="entry name" value="OXIDOREDUCTASE HTATIP2"/>
    <property type="match status" value="1"/>
</dbReference>
<gene>
    <name evidence="2" type="ORF">NSU_4124</name>
</gene>
<dbReference type="InterPro" id="IPR036291">
    <property type="entry name" value="NAD(P)-bd_dom_sf"/>
</dbReference>
<feature type="domain" description="NAD(P)-binding" evidence="1">
    <location>
        <begin position="25"/>
        <end position="170"/>
    </location>
</feature>
<dbReference type="STRING" id="1088721.JI59_02600"/>
<dbReference type="eggNOG" id="COG0702">
    <property type="taxonomic scope" value="Bacteria"/>
</dbReference>